<proteinExistence type="predicted"/>
<keyword evidence="1" id="KW-0472">Membrane</keyword>
<sequence length="174" mass="19697">MEDEKEFDLSEGQRISLLERTVSFNRKVVIVLVVLSVVGLSALSTLGIVSLLKEDIAYAKAAELELVKKENEALRIQMAAFEKSLVQYRKIMDTSQASGFKEILLDQEQSYQTHLSALKQGMRDLAKMMPGSRTWLEMYDEQMDIALEESRQRVQELAAIQTSELRKKPAATTP</sequence>
<keyword evidence="1" id="KW-0812">Transmembrane</keyword>
<evidence type="ECO:0000313" key="2">
    <source>
        <dbReference type="EMBL" id="SIS87534.1"/>
    </source>
</evidence>
<keyword evidence="3" id="KW-1185">Reference proteome</keyword>
<evidence type="ECO:0000256" key="1">
    <source>
        <dbReference type="SAM" id="Phobius"/>
    </source>
</evidence>
<dbReference type="EMBL" id="FTOH01000005">
    <property type="protein sequence ID" value="SIS87534.1"/>
    <property type="molecule type" value="Genomic_DNA"/>
</dbReference>
<evidence type="ECO:0000313" key="3">
    <source>
        <dbReference type="Proteomes" id="UP000185639"/>
    </source>
</evidence>
<dbReference type="STRING" id="484498.SAMN05421686_105304"/>
<protein>
    <submittedName>
        <fullName evidence="2">Uncharacterized protein</fullName>
    </submittedName>
</protein>
<dbReference type="Proteomes" id="UP000185639">
    <property type="component" value="Unassembled WGS sequence"/>
</dbReference>
<reference evidence="3" key="1">
    <citation type="submission" date="2017-01" db="EMBL/GenBank/DDBJ databases">
        <authorList>
            <person name="Varghese N."/>
            <person name="Submissions S."/>
        </authorList>
    </citation>
    <scope>NUCLEOTIDE SEQUENCE [LARGE SCALE GENOMIC DNA]</scope>
    <source>
        <strain evidence="3">DSM 24913</strain>
    </source>
</reference>
<name>A0A1N7MN00_9GAMM</name>
<organism evidence="2 3">
    <name type="scientific">Thalassolituus maritimus</name>
    <dbReference type="NCBI Taxonomy" id="484498"/>
    <lineage>
        <taxon>Bacteria</taxon>
        <taxon>Pseudomonadati</taxon>
        <taxon>Pseudomonadota</taxon>
        <taxon>Gammaproteobacteria</taxon>
        <taxon>Oceanospirillales</taxon>
        <taxon>Oceanospirillaceae</taxon>
        <taxon>Thalassolituus</taxon>
    </lineage>
</organism>
<dbReference type="RefSeq" id="WP_076515729.1">
    <property type="nucleotide sequence ID" value="NZ_FTOH01000005.1"/>
</dbReference>
<dbReference type="AlphaFoldDB" id="A0A1N7MN00"/>
<keyword evidence="1" id="KW-1133">Transmembrane helix</keyword>
<feature type="transmembrane region" description="Helical" evidence="1">
    <location>
        <begin position="28"/>
        <end position="52"/>
    </location>
</feature>
<gene>
    <name evidence="2" type="ORF">SAMN05421686_105304</name>
</gene>
<dbReference type="OrthoDB" id="6195508at2"/>
<accession>A0A1N7MN00</accession>